<evidence type="ECO:0000256" key="5">
    <source>
        <dbReference type="ARBA" id="ARBA00023242"/>
    </source>
</evidence>
<keyword evidence="5" id="KW-0539">Nucleus</keyword>
<gene>
    <name evidence="7" type="ORF">K443DRAFT_665026</name>
</gene>
<reference evidence="8" key="2">
    <citation type="submission" date="2015-01" db="EMBL/GenBank/DDBJ databases">
        <title>Evolutionary Origins and Diversification of the Mycorrhizal Mutualists.</title>
        <authorList>
            <consortium name="DOE Joint Genome Institute"/>
            <consortium name="Mycorrhizal Genomics Consortium"/>
            <person name="Kohler A."/>
            <person name="Kuo A."/>
            <person name="Nagy L.G."/>
            <person name="Floudas D."/>
            <person name="Copeland A."/>
            <person name="Barry K.W."/>
            <person name="Cichocki N."/>
            <person name="Veneault-Fourrey C."/>
            <person name="LaButti K."/>
            <person name="Lindquist E.A."/>
            <person name="Lipzen A."/>
            <person name="Lundell T."/>
            <person name="Morin E."/>
            <person name="Murat C."/>
            <person name="Riley R."/>
            <person name="Ohm R."/>
            <person name="Sun H."/>
            <person name="Tunlid A."/>
            <person name="Henrissat B."/>
            <person name="Grigoriev I.V."/>
            <person name="Hibbett D.S."/>
            <person name="Martin F."/>
        </authorList>
    </citation>
    <scope>NUCLEOTIDE SEQUENCE [LARGE SCALE GENOMIC DNA]</scope>
    <source>
        <strain evidence="8">LaAM-08-1</strain>
    </source>
</reference>
<dbReference type="GO" id="GO:0000981">
    <property type="term" value="F:DNA-binding transcription factor activity, RNA polymerase II-specific"/>
    <property type="evidence" value="ECO:0007669"/>
    <property type="project" value="InterPro"/>
</dbReference>
<dbReference type="Gene3D" id="4.10.240.10">
    <property type="entry name" value="Zn(2)-C6 fungal-type DNA-binding domain"/>
    <property type="match status" value="1"/>
</dbReference>
<name>A0A0C9X679_9AGAR</name>
<comment type="subcellular location">
    <subcellularLocation>
        <location evidence="1">Nucleus</location>
    </subcellularLocation>
</comment>
<evidence type="ECO:0000256" key="1">
    <source>
        <dbReference type="ARBA" id="ARBA00004123"/>
    </source>
</evidence>
<reference evidence="7 8" key="1">
    <citation type="submission" date="2014-04" db="EMBL/GenBank/DDBJ databases">
        <authorList>
            <consortium name="DOE Joint Genome Institute"/>
            <person name="Kuo A."/>
            <person name="Kohler A."/>
            <person name="Nagy L.G."/>
            <person name="Floudas D."/>
            <person name="Copeland A."/>
            <person name="Barry K.W."/>
            <person name="Cichocki N."/>
            <person name="Veneault-Fourrey C."/>
            <person name="LaButti K."/>
            <person name="Lindquist E.A."/>
            <person name="Lipzen A."/>
            <person name="Lundell T."/>
            <person name="Morin E."/>
            <person name="Murat C."/>
            <person name="Sun H."/>
            <person name="Tunlid A."/>
            <person name="Henrissat B."/>
            <person name="Grigoriev I.V."/>
            <person name="Hibbett D.S."/>
            <person name="Martin F."/>
            <person name="Nordberg H.P."/>
            <person name="Cantor M.N."/>
            <person name="Hua S.X."/>
        </authorList>
    </citation>
    <scope>NUCLEOTIDE SEQUENCE [LARGE SCALE GENOMIC DNA]</scope>
    <source>
        <strain evidence="7 8">LaAM-08-1</strain>
    </source>
</reference>
<dbReference type="SUPFAM" id="SSF57701">
    <property type="entry name" value="Zn2/Cys6 DNA-binding domain"/>
    <property type="match status" value="1"/>
</dbReference>
<dbReference type="PANTHER" id="PTHR47338">
    <property type="entry name" value="ZN(II)2CYS6 TRANSCRIPTION FACTOR (EUROFUNG)-RELATED"/>
    <property type="match status" value="1"/>
</dbReference>
<evidence type="ECO:0000256" key="4">
    <source>
        <dbReference type="ARBA" id="ARBA00023163"/>
    </source>
</evidence>
<dbReference type="GO" id="GO:0005634">
    <property type="term" value="C:nucleus"/>
    <property type="evidence" value="ECO:0007669"/>
    <property type="project" value="UniProtKB-SubCell"/>
</dbReference>
<protein>
    <recommendedName>
        <fullName evidence="6">Zn(2)-C6 fungal-type domain-containing protein</fullName>
    </recommendedName>
</protein>
<dbReference type="InterPro" id="IPR007219">
    <property type="entry name" value="XnlR_reg_dom"/>
</dbReference>
<dbReference type="PANTHER" id="PTHR47338:SF29">
    <property type="entry name" value="ZN(2)-C6 FUNGAL-TYPE DOMAIN-CONTAINING PROTEIN"/>
    <property type="match status" value="1"/>
</dbReference>
<dbReference type="InterPro" id="IPR001138">
    <property type="entry name" value="Zn2Cys6_DnaBD"/>
</dbReference>
<dbReference type="AlphaFoldDB" id="A0A0C9X679"/>
<evidence type="ECO:0000313" key="8">
    <source>
        <dbReference type="Proteomes" id="UP000054477"/>
    </source>
</evidence>
<dbReference type="Pfam" id="PF00172">
    <property type="entry name" value="Zn_clus"/>
    <property type="match status" value="1"/>
</dbReference>
<sequence length="514" mass="58139">MNADKRQFRGGTSHLSKATSCIPCRRGKTRCDRARPACEQCITHDRSEDCQYEDTNVPTQTEILEGQITRLEARIRQLKKTPDSQVSITLSDPYASRRISVLPQSPDYDEPITPTLEQLLNSFLPYSSEFGFFLNSARFKSAMLLALPVGHPSRPAPPLIYAVSLCGIYISRQANSYLLEERYRRLAVEATYSNLSESHPLKILHGIQAEVLLTYYFIANSRYPEARYHITAAVSMSIYAGLHKIGPPITPVLQPPRDSVEEGERIIGIWSVLILDRSLAIILGEAPHMIFPSDDPSSKFETPWPLDMREYAQGRFRRNVTAENTISQFTNGQTPPNSDRSPLAMHAKAVLLWEKVTEMVRNSDRGMEPSNSSAFFTAFAMLDAQIQHLQTCLPPFAFIPNIRNSEHVRKLVRSDYSKRTRLDASRGVFEGILMLVHGNFQYINPTIAYIWLEAAQIMINEVKSSRSHAQCGDSSERSMSNLVERVLTTIQPFANHGSFMRNSVRRMEDMYNAG</sequence>
<dbReference type="OrthoDB" id="2309723at2759"/>
<dbReference type="GO" id="GO:0008270">
    <property type="term" value="F:zinc ion binding"/>
    <property type="evidence" value="ECO:0007669"/>
    <property type="project" value="InterPro"/>
</dbReference>
<proteinExistence type="predicted"/>
<accession>A0A0C9X679</accession>
<dbReference type="STRING" id="1095629.A0A0C9X679"/>
<dbReference type="CDD" id="cd00067">
    <property type="entry name" value="GAL4"/>
    <property type="match status" value="1"/>
</dbReference>
<keyword evidence="3" id="KW-0805">Transcription regulation</keyword>
<feature type="domain" description="Zn(2)-C6 fungal-type" evidence="6">
    <location>
        <begin position="20"/>
        <end position="52"/>
    </location>
</feature>
<dbReference type="GO" id="GO:0003677">
    <property type="term" value="F:DNA binding"/>
    <property type="evidence" value="ECO:0007669"/>
    <property type="project" value="InterPro"/>
</dbReference>
<dbReference type="InterPro" id="IPR050815">
    <property type="entry name" value="TF_fung"/>
</dbReference>
<dbReference type="GO" id="GO:0006351">
    <property type="term" value="P:DNA-templated transcription"/>
    <property type="evidence" value="ECO:0007669"/>
    <property type="project" value="InterPro"/>
</dbReference>
<dbReference type="HOGENOM" id="CLU_022337_1_1_1"/>
<dbReference type="CDD" id="cd12148">
    <property type="entry name" value="fungal_TF_MHR"/>
    <property type="match status" value="1"/>
</dbReference>
<dbReference type="EMBL" id="KN838624">
    <property type="protein sequence ID" value="KIK00496.1"/>
    <property type="molecule type" value="Genomic_DNA"/>
</dbReference>
<dbReference type="PROSITE" id="PS50048">
    <property type="entry name" value="ZN2_CY6_FUNGAL_2"/>
    <property type="match status" value="1"/>
</dbReference>
<dbReference type="InterPro" id="IPR036864">
    <property type="entry name" value="Zn2-C6_fun-type_DNA-bd_sf"/>
</dbReference>
<evidence type="ECO:0000256" key="3">
    <source>
        <dbReference type="ARBA" id="ARBA00023015"/>
    </source>
</evidence>
<organism evidence="7 8">
    <name type="scientific">Laccaria amethystina LaAM-08-1</name>
    <dbReference type="NCBI Taxonomy" id="1095629"/>
    <lineage>
        <taxon>Eukaryota</taxon>
        <taxon>Fungi</taxon>
        <taxon>Dikarya</taxon>
        <taxon>Basidiomycota</taxon>
        <taxon>Agaricomycotina</taxon>
        <taxon>Agaricomycetes</taxon>
        <taxon>Agaricomycetidae</taxon>
        <taxon>Agaricales</taxon>
        <taxon>Agaricineae</taxon>
        <taxon>Hydnangiaceae</taxon>
        <taxon>Laccaria</taxon>
    </lineage>
</organism>
<evidence type="ECO:0000256" key="2">
    <source>
        <dbReference type="ARBA" id="ARBA00022723"/>
    </source>
</evidence>
<evidence type="ECO:0000313" key="7">
    <source>
        <dbReference type="EMBL" id="KIK00496.1"/>
    </source>
</evidence>
<evidence type="ECO:0000259" key="6">
    <source>
        <dbReference type="PROSITE" id="PS50048"/>
    </source>
</evidence>
<keyword evidence="8" id="KW-1185">Reference proteome</keyword>
<dbReference type="Proteomes" id="UP000054477">
    <property type="component" value="Unassembled WGS sequence"/>
</dbReference>
<keyword evidence="4" id="KW-0804">Transcription</keyword>
<dbReference type="SMART" id="SM00066">
    <property type="entry name" value="GAL4"/>
    <property type="match status" value="1"/>
</dbReference>
<dbReference type="PROSITE" id="PS00463">
    <property type="entry name" value="ZN2_CY6_FUNGAL_1"/>
    <property type="match status" value="1"/>
</dbReference>
<dbReference type="Pfam" id="PF04082">
    <property type="entry name" value="Fungal_trans"/>
    <property type="match status" value="1"/>
</dbReference>
<keyword evidence="2" id="KW-0479">Metal-binding</keyword>